<proteinExistence type="predicted"/>
<dbReference type="EMBL" id="BGPR01004438">
    <property type="protein sequence ID" value="GBM99654.1"/>
    <property type="molecule type" value="Genomic_DNA"/>
</dbReference>
<reference evidence="1 2" key="1">
    <citation type="journal article" date="2019" name="Sci. Rep.">
        <title>Orb-weaving spider Araneus ventricosus genome elucidates the spidroin gene catalogue.</title>
        <authorList>
            <person name="Kono N."/>
            <person name="Nakamura H."/>
            <person name="Ohtoshi R."/>
            <person name="Moran D.A.P."/>
            <person name="Shinohara A."/>
            <person name="Yoshida Y."/>
            <person name="Fujiwara M."/>
            <person name="Mori M."/>
            <person name="Tomita M."/>
            <person name="Arakawa K."/>
        </authorList>
    </citation>
    <scope>NUCLEOTIDE SEQUENCE [LARGE SCALE GENOMIC DNA]</scope>
</reference>
<gene>
    <name evidence="1" type="ORF">AVEN_257770_1</name>
</gene>
<sequence>MSDLSLACALRHERKGCNCKWKKVNTVVSWFNDATLIVKNCVRTTVANKDTSFRRELLMLVGDKITDFIPNKVINVDVDVSEFVSLADHSFNVPIDMLLGAEIFMNC</sequence>
<keyword evidence="2" id="KW-1185">Reference proteome</keyword>
<dbReference type="OrthoDB" id="10532002at2759"/>
<evidence type="ECO:0000313" key="2">
    <source>
        <dbReference type="Proteomes" id="UP000499080"/>
    </source>
</evidence>
<evidence type="ECO:0000313" key="1">
    <source>
        <dbReference type="EMBL" id="GBM99654.1"/>
    </source>
</evidence>
<dbReference type="AlphaFoldDB" id="A0A4Y2KBQ9"/>
<dbReference type="Proteomes" id="UP000499080">
    <property type="component" value="Unassembled WGS sequence"/>
</dbReference>
<name>A0A4Y2KBQ9_ARAVE</name>
<protein>
    <submittedName>
        <fullName evidence="1">Uncharacterized protein</fullName>
    </submittedName>
</protein>
<accession>A0A4Y2KBQ9</accession>
<comment type="caution">
    <text evidence="1">The sequence shown here is derived from an EMBL/GenBank/DDBJ whole genome shotgun (WGS) entry which is preliminary data.</text>
</comment>
<organism evidence="1 2">
    <name type="scientific">Araneus ventricosus</name>
    <name type="common">Orbweaver spider</name>
    <name type="synonym">Epeira ventricosa</name>
    <dbReference type="NCBI Taxonomy" id="182803"/>
    <lineage>
        <taxon>Eukaryota</taxon>
        <taxon>Metazoa</taxon>
        <taxon>Ecdysozoa</taxon>
        <taxon>Arthropoda</taxon>
        <taxon>Chelicerata</taxon>
        <taxon>Arachnida</taxon>
        <taxon>Araneae</taxon>
        <taxon>Araneomorphae</taxon>
        <taxon>Entelegynae</taxon>
        <taxon>Araneoidea</taxon>
        <taxon>Araneidae</taxon>
        <taxon>Araneus</taxon>
    </lineage>
</organism>